<accession>A0ABD3GZI8</accession>
<dbReference type="Proteomes" id="UP001633002">
    <property type="component" value="Unassembled WGS sequence"/>
</dbReference>
<dbReference type="AlphaFoldDB" id="A0ABD3GZI8"/>
<dbReference type="InterPro" id="IPR000477">
    <property type="entry name" value="RT_dom"/>
</dbReference>
<evidence type="ECO:0000313" key="3">
    <source>
        <dbReference type="Proteomes" id="UP001633002"/>
    </source>
</evidence>
<name>A0ABD3GZI8_9MARC</name>
<comment type="caution">
    <text evidence="2">The sequence shown here is derived from an EMBL/GenBank/DDBJ whole genome shotgun (WGS) entry which is preliminary data.</text>
</comment>
<sequence length="497" mass="56481">MLNILEKNSGRISEEDKDRLDLDFTKEELHKAAKAMQAGKSLGLDGTPIAFLPGRNIHTSVIIRNEAIHEVKQSRRDYILLLLDFKKAFDSVNWKFITELLQVYGFGPGFQRFIKAILSTVTSSIIVNGQRSKPASKPKTSIHYSLGFYADDSHVIFRATKEGATFTKALLDVYANTTGLQIQWAKINEVCSSPLYSRLSISGRITVANAVLLSYFWYIIPLWAAELDILEKLEKKTVNFVRSGANLDTRHRAATKIIVQQAKEGGLGLLSLTKQHTAFSARMMRWAFQRGDHPLQMIIRFHVEEANIAAFGVPGSQWIHTPARRRGMNMSTVLLNVFKSWERLKKDITHGELYTLEDWKNVVVWGSAQGSSYGKVRKSSTQARRLLWECDYSKVGDFTNARGDYLATWETRKIMGAEQLLMKKAFINLMGQLKNPKEIQWQSEDILTCYFGDESNPGMLWERQIKGGDKYLEQLFPPGSNEGQERCLRDNNGQLET</sequence>
<dbReference type="PANTHER" id="PTHR31635">
    <property type="entry name" value="REVERSE TRANSCRIPTASE DOMAIN-CONTAINING PROTEIN-RELATED"/>
    <property type="match status" value="1"/>
</dbReference>
<protein>
    <recommendedName>
        <fullName evidence="1">Reverse transcriptase domain-containing protein</fullName>
    </recommendedName>
</protein>
<dbReference type="PANTHER" id="PTHR31635:SF196">
    <property type="entry name" value="REVERSE TRANSCRIPTASE DOMAIN-CONTAINING PROTEIN-RELATED"/>
    <property type="match status" value="1"/>
</dbReference>
<feature type="domain" description="Reverse transcriptase" evidence="1">
    <location>
        <begin position="50"/>
        <end position="191"/>
    </location>
</feature>
<keyword evidence="3" id="KW-1185">Reference proteome</keyword>
<dbReference type="EMBL" id="JBJQOH010000006">
    <property type="protein sequence ID" value="KAL3683570.1"/>
    <property type="molecule type" value="Genomic_DNA"/>
</dbReference>
<evidence type="ECO:0000313" key="2">
    <source>
        <dbReference type="EMBL" id="KAL3683570.1"/>
    </source>
</evidence>
<organism evidence="2 3">
    <name type="scientific">Riccia sorocarpa</name>
    <dbReference type="NCBI Taxonomy" id="122646"/>
    <lineage>
        <taxon>Eukaryota</taxon>
        <taxon>Viridiplantae</taxon>
        <taxon>Streptophyta</taxon>
        <taxon>Embryophyta</taxon>
        <taxon>Marchantiophyta</taxon>
        <taxon>Marchantiopsida</taxon>
        <taxon>Marchantiidae</taxon>
        <taxon>Marchantiales</taxon>
        <taxon>Ricciaceae</taxon>
        <taxon>Riccia</taxon>
    </lineage>
</organism>
<dbReference type="Pfam" id="PF00078">
    <property type="entry name" value="RVT_1"/>
    <property type="match status" value="1"/>
</dbReference>
<gene>
    <name evidence="2" type="ORF">R1sor_001592</name>
</gene>
<evidence type="ECO:0000259" key="1">
    <source>
        <dbReference type="Pfam" id="PF00078"/>
    </source>
</evidence>
<reference evidence="2 3" key="1">
    <citation type="submission" date="2024-09" db="EMBL/GenBank/DDBJ databases">
        <title>Chromosome-scale assembly of Riccia sorocarpa.</title>
        <authorList>
            <person name="Paukszto L."/>
        </authorList>
    </citation>
    <scope>NUCLEOTIDE SEQUENCE [LARGE SCALE GENOMIC DNA]</scope>
    <source>
        <strain evidence="2">LP-2024</strain>
        <tissue evidence="2">Aerial parts of the thallus</tissue>
    </source>
</reference>
<proteinExistence type="predicted"/>